<dbReference type="PANTHER" id="PTHR33755">
    <property type="entry name" value="TOXIN PARE1-RELATED"/>
    <property type="match status" value="1"/>
</dbReference>
<comment type="similarity">
    <text evidence="1">Belongs to the RelE toxin family.</text>
</comment>
<gene>
    <name evidence="3" type="ORF">RBWH47_00883</name>
</gene>
<dbReference type="Pfam" id="PF05016">
    <property type="entry name" value="ParE_toxin"/>
    <property type="match status" value="1"/>
</dbReference>
<organism evidence="3 4">
    <name type="scientific">Rhodopirellula baltica WH47</name>
    <dbReference type="NCBI Taxonomy" id="991778"/>
    <lineage>
        <taxon>Bacteria</taxon>
        <taxon>Pseudomonadati</taxon>
        <taxon>Planctomycetota</taxon>
        <taxon>Planctomycetia</taxon>
        <taxon>Pirellulales</taxon>
        <taxon>Pirellulaceae</taxon>
        <taxon>Rhodopirellula</taxon>
    </lineage>
</organism>
<proteinExistence type="inferred from homology"/>
<dbReference type="EMBL" id="AFAR01000232">
    <property type="protein sequence ID" value="EGF25413.1"/>
    <property type="molecule type" value="Genomic_DNA"/>
</dbReference>
<sequence>MKVIYAPEADDDIFGIVEFIARDKPEAARNWMRKIRETCDTIATQPNMGEVRPGFGVPGCRSFSFGSYVIFFRAIEDGIEVARVIHGSRDMRNT</sequence>
<dbReference type="InterPro" id="IPR007712">
    <property type="entry name" value="RelE/ParE_toxin"/>
</dbReference>
<dbReference type="RefSeq" id="WP_007328606.1">
    <property type="nucleotide sequence ID" value="NZ_AFAR01000232.1"/>
</dbReference>
<evidence type="ECO:0000313" key="3">
    <source>
        <dbReference type="EMBL" id="EGF25413.1"/>
    </source>
</evidence>
<keyword evidence="2" id="KW-1277">Toxin-antitoxin system</keyword>
<evidence type="ECO:0000313" key="4">
    <source>
        <dbReference type="Proteomes" id="UP000006222"/>
    </source>
</evidence>
<accession>F2AY96</accession>
<dbReference type="AlphaFoldDB" id="F2AY96"/>
<dbReference type="PATRIC" id="fig|991778.3.peg.4977"/>
<dbReference type="Gene3D" id="3.30.2310.20">
    <property type="entry name" value="RelE-like"/>
    <property type="match status" value="1"/>
</dbReference>
<evidence type="ECO:0000256" key="2">
    <source>
        <dbReference type="ARBA" id="ARBA00022649"/>
    </source>
</evidence>
<protein>
    <submittedName>
        <fullName evidence="3">Plasmid stabilization system</fullName>
    </submittedName>
</protein>
<name>F2AY96_RHOBT</name>
<reference evidence="3 4" key="1">
    <citation type="journal article" date="2013" name="Mar. Genomics">
        <title>Expression of sulfatases in Rhodopirellula baltica and the diversity of sulfatases in the genus Rhodopirellula.</title>
        <authorList>
            <person name="Wegner C.E."/>
            <person name="Richter-Heitmann T."/>
            <person name="Klindworth A."/>
            <person name="Klockow C."/>
            <person name="Richter M."/>
            <person name="Achstetter T."/>
            <person name="Glockner F.O."/>
            <person name="Harder J."/>
        </authorList>
    </citation>
    <scope>NUCLEOTIDE SEQUENCE [LARGE SCALE GENOMIC DNA]</scope>
    <source>
        <strain evidence="3 4">WH47</strain>
    </source>
</reference>
<dbReference type="PANTHER" id="PTHR33755:SF6">
    <property type="entry name" value="PLASMID STABILIZATION SYSTEM PROTEIN"/>
    <property type="match status" value="1"/>
</dbReference>
<comment type="caution">
    <text evidence="3">The sequence shown here is derived from an EMBL/GenBank/DDBJ whole genome shotgun (WGS) entry which is preliminary data.</text>
</comment>
<dbReference type="InterPro" id="IPR035093">
    <property type="entry name" value="RelE/ParE_toxin_dom_sf"/>
</dbReference>
<dbReference type="InterPro" id="IPR051803">
    <property type="entry name" value="TA_system_RelE-like_toxin"/>
</dbReference>
<dbReference type="Proteomes" id="UP000006222">
    <property type="component" value="Unassembled WGS sequence"/>
</dbReference>
<evidence type="ECO:0000256" key="1">
    <source>
        <dbReference type="ARBA" id="ARBA00006226"/>
    </source>
</evidence>